<evidence type="ECO:0000313" key="3">
    <source>
        <dbReference type="Proteomes" id="UP000053766"/>
    </source>
</evidence>
<accession>A0A0D8XEJ0</accession>
<name>A0A0D8XEJ0_DICVI</name>
<dbReference type="STRING" id="29172.A0A0D8XEJ0"/>
<protein>
    <submittedName>
        <fullName evidence="2">Uncharacterized protein</fullName>
    </submittedName>
</protein>
<dbReference type="EMBL" id="KN716596">
    <property type="protein sequence ID" value="KJH43065.1"/>
    <property type="molecule type" value="Genomic_DNA"/>
</dbReference>
<evidence type="ECO:0000256" key="1">
    <source>
        <dbReference type="SAM" id="MobiDB-lite"/>
    </source>
</evidence>
<dbReference type="AlphaFoldDB" id="A0A0D8XEJ0"/>
<keyword evidence="3" id="KW-1185">Reference proteome</keyword>
<organism evidence="2 3">
    <name type="scientific">Dictyocaulus viviparus</name>
    <name type="common">Bovine lungworm</name>
    <dbReference type="NCBI Taxonomy" id="29172"/>
    <lineage>
        <taxon>Eukaryota</taxon>
        <taxon>Metazoa</taxon>
        <taxon>Ecdysozoa</taxon>
        <taxon>Nematoda</taxon>
        <taxon>Chromadorea</taxon>
        <taxon>Rhabditida</taxon>
        <taxon>Rhabditina</taxon>
        <taxon>Rhabditomorpha</taxon>
        <taxon>Strongyloidea</taxon>
        <taxon>Metastrongylidae</taxon>
        <taxon>Dictyocaulus</taxon>
    </lineage>
</organism>
<reference evidence="3" key="2">
    <citation type="journal article" date="2016" name="Sci. Rep.">
        <title>Dictyocaulus viviparus genome, variome and transcriptome elucidate lungworm biology and support future intervention.</title>
        <authorList>
            <person name="McNulty S.N."/>
            <person name="Strube C."/>
            <person name="Rosa B.A."/>
            <person name="Martin J.C."/>
            <person name="Tyagi R."/>
            <person name="Choi Y.J."/>
            <person name="Wang Q."/>
            <person name="Hallsworth Pepin K."/>
            <person name="Zhang X."/>
            <person name="Ozersky P."/>
            <person name="Wilson R.K."/>
            <person name="Sternberg P.W."/>
            <person name="Gasser R.B."/>
            <person name="Mitreva M."/>
        </authorList>
    </citation>
    <scope>NUCLEOTIDE SEQUENCE [LARGE SCALE GENOMIC DNA]</scope>
    <source>
        <strain evidence="3">HannoverDv2000</strain>
    </source>
</reference>
<feature type="compositionally biased region" description="Polar residues" evidence="1">
    <location>
        <begin position="147"/>
        <end position="162"/>
    </location>
</feature>
<gene>
    <name evidence="2" type="ORF">DICVIV_10933</name>
</gene>
<proteinExistence type="predicted"/>
<dbReference type="Proteomes" id="UP000053766">
    <property type="component" value="Unassembled WGS sequence"/>
</dbReference>
<sequence>MVEKLNVIGRLTRVETKFAFIETTNGSVFCPLAAAIPPSEHVPNFSLRYKTGDIVHVTMVPQEGKNGCIWRAIKVRPLSSTVMNDKCCDENLKIAPNYISSHDIVNENKASDAIQVTVHSQDDKNGCKWIATSATKLEKQQEPLITGRNSLPNSYQEPNGMD</sequence>
<reference evidence="2 3" key="1">
    <citation type="submission" date="2013-11" db="EMBL/GenBank/DDBJ databases">
        <title>Draft genome of the bovine lungworm Dictyocaulus viviparus.</title>
        <authorList>
            <person name="Mitreva M."/>
        </authorList>
    </citation>
    <scope>NUCLEOTIDE SEQUENCE [LARGE SCALE GENOMIC DNA]</scope>
    <source>
        <strain evidence="2 3">HannoverDv2000</strain>
    </source>
</reference>
<dbReference type="OrthoDB" id="5789733at2759"/>
<evidence type="ECO:0000313" key="2">
    <source>
        <dbReference type="EMBL" id="KJH43065.1"/>
    </source>
</evidence>
<feature type="region of interest" description="Disordered" evidence="1">
    <location>
        <begin position="140"/>
        <end position="162"/>
    </location>
</feature>